<dbReference type="GO" id="GO:0005524">
    <property type="term" value="F:ATP binding"/>
    <property type="evidence" value="ECO:0007669"/>
    <property type="project" value="UniProtKB-KW"/>
</dbReference>
<dbReference type="InterPro" id="IPR003439">
    <property type="entry name" value="ABC_transporter-like_ATP-bd"/>
</dbReference>
<evidence type="ECO:0000313" key="5">
    <source>
        <dbReference type="EMBL" id="MFC4013030.1"/>
    </source>
</evidence>
<dbReference type="Pfam" id="PF00005">
    <property type="entry name" value="ABC_tran"/>
    <property type="match status" value="1"/>
</dbReference>
<dbReference type="EMBL" id="JBHSBI010000025">
    <property type="protein sequence ID" value="MFC4013030.1"/>
    <property type="molecule type" value="Genomic_DNA"/>
</dbReference>
<dbReference type="SUPFAM" id="SSF52540">
    <property type="entry name" value="P-loop containing nucleoside triphosphate hydrolases"/>
    <property type="match status" value="1"/>
</dbReference>
<evidence type="ECO:0000256" key="3">
    <source>
        <dbReference type="ARBA" id="ARBA00022840"/>
    </source>
</evidence>
<dbReference type="Gene3D" id="3.40.50.300">
    <property type="entry name" value="P-loop containing nucleotide triphosphate hydrolases"/>
    <property type="match status" value="1"/>
</dbReference>
<dbReference type="Proteomes" id="UP001595851">
    <property type="component" value="Unassembled WGS sequence"/>
</dbReference>
<sequence length="251" mass="27320">MRTDIYRYCTMRLTKVFFRYRRRDPFVIQGAEAQLAPGEVIELTGVNGAGKSTLLRLLSGLSHPTSGTITGRPEVVGFAPDRFPTDQPFTVTAYLSHMSRVRGGARWEPWVERLNMGHLLTVPLGELSKGSAHKVGLTQALMAAPGLLILDEPFAGLDADTRETLPEIATEIAGRGGIVIVSDHQGGMRGLPGLRHWSLLDGHLKEGTTPLTTDAPPTATVAVTLPTADLAHFLTRMREEGYQARQIEETG</sequence>
<keyword evidence="6" id="KW-1185">Reference proteome</keyword>
<dbReference type="InterPro" id="IPR051782">
    <property type="entry name" value="ABC_Transporter_VariousFunc"/>
</dbReference>
<protein>
    <submittedName>
        <fullName evidence="5">ATP-binding cassette domain-containing protein</fullName>
    </submittedName>
</protein>
<proteinExistence type="predicted"/>
<dbReference type="PANTHER" id="PTHR42939:SF1">
    <property type="entry name" value="ABC TRANSPORTER ATP-BINDING PROTEIN ALBC-RELATED"/>
    <property type="match status" value="1"/>
</dbReference>
<dbReference type="InterPro" id="IPR003593">
    <property type="entry name" value="AAA+_ATPase"/>
</dbReference>
<feature type="domain" description="ABC transporter" evidence="4">
    <location>
        <begin position="11"/>
        <end position="226"/>
    </location>
</feature>
<dbReference type="RefSeq" id="WP_379532919.1">
    <property type="nucleotide sequence ID" value="NZ_JBHSBI010000025.1"/>
</dbReference>
<comment type="caution">
    <text evidence="5">The sequence shown here is derived from an EMBL/GenBank/DDBJ whole genome shotgun (WGS) entry which is preliminary data.</text>
</comment>
<organism evidence="5 6">
    <name type="scientific">Nonomuraea purpurea</name>
    <dbReference type="NCBI Taxonomy" id="1849276"/>
    <lineage>
        <taxon>Bacteria</taxon>
        <taxon>Bacillati</taxon>
        <taxon>Actinomycetota</taxon>
        <taxon>Actinomycetes</taxon>
        <taxon>Streptosporangiales</taxon>
        <taxon>Streptosporangiaceae</taxon>
        <taxon>Nonomuraea</taxon>
    </lineage>
</organism>
<evidence type="ECO:0000256" key="1">
    <source>
        <dbReference type="ARBA" id="ARBA00022448"/>
    </source>
</evidence>
<keyword evidence="1" id="KW-0813">Transport</keyword>
<keyword evidence="2" id="KW-0547">Nucleotide-binding</keyword>
<gene>
    <name evidence="5" type="ORF">ACFOY2_37790</name>
</gene>
<dbReference type="SMART" id="SM00382">
    <property type="entry name" value="AAA"/>
    <property type="match status" value="1"/>
</dbReference>
<dbReference type="PANTHER" id="PTHR42939">
    <property type="entry name" value="ABC TRANSPORTER ATP-BINDING PROTEIN ALBC-RELATED"/>
    <property type="match status" value="1"/>
</dbReference>
<reference evidence="6" key="1">
    <citation type="journal article" date="2019" name="Int. J. Syst. Evol. Microbiol.">
        <title>The Global Catalogue of Microorganisms (GCM) 10K type strain sequencing project: providing services to taxonomists for standard genome sequencing and annotation.</title>
        <authorList>
            <consortium name="The Broad Institute Genomics Platform"/>
            <consortium name="The Broad Institute Genome Sequencing Center for Infectious Disease"/>
            <person name="Wu L."/>
            <person name="Ma J."/>
        </authorList>
    </citation>
    <scope>NUCLEOTIDE SEQUENCE [LARGE SCALE GENOMIC DNA]</scope>
    <source>
        <strain evidence="6">TBRC 1276</strain>
    </source>
</reference>
<evidence type="ECO:0000256" key="2">
    <source>
        <dbReference type="ARBA" id="ARBA00022741"/>
    </source>
</evidence>
<evidence type="ECO:0000259" key="4">
    <source>
        <dbReference type="PROSITE" id="PS50893"/>
    </source>
</evidence>
<accession>A0ABV8GJD2</accession>
<name>A0ABV8GJD2_9ACTN</name>
<evidence type="ECO:0000313" key="6">
    <source>
        <dbReference type="Proteomes" id="UP001595851"/>
    </source>
</evidence>
<keyword evidence="3 5" id="KW-0067">ATP-binding</keyword>
<dbReference type="InterPro" id="IPR027417">
    <property type="entry name" value="P-loop_NTPase"/>
</dbReference>
<dbReference type="PROSITE" id="PS50893">
    <property type="entry name" value="ABC_TRANSPORTER_2"/>
    <property type="match status" value="1"/>
</dbReference>